<dbReference type="SUPFAM" id="SSF51197">
    <property type="entry name" value="Clavaminate synthase-like"/>
    <property type="match status" value="1"/>
</dbReference>
<keyword evidence="2 5" id="KW-0479">Metal-binding</keyword>
<keyword evidence="8" id="KW-1185">Reference proteome</keyword>
<dbReference type="InterPro" id="IPR005123">
    <property type="entry name" value="Oxoglu/Fe-dep_dioxygenase_dom"/>
</dbReference>
<dbReference type="InterPro" id="IPR026992">
    <property type="entry name" value="DIOX_N"/>
</dbReference>
<comment type="similarity">
    <text evidence="1 5">Belongs to the iron/ascorbate-dependent oxidoreductase family.</text>
</comment>
<gene>
    <name evidence="7" type="ORF">ACFFJC_10145</name>
</gene>
<protein>
    <submittedName>
        <fullName evidence="7">Isopenicillin N synthase family dioxygenase</fullName>
    </submittedName>
</protein>
<dbReference type="PROSITE" id="PS51471">
    <property type="entry name" value="FE2OG_OXY"/>
    <property type="match status" value="1"/>
</dbReference>
<dbReference type="GO" id="GO:0051213">
    <property type="term" value="F:dioxygenase activity"/>
    <property type="evidence" value="ECO:0007669"/>
    <property type="project" value="UniProtKB-KW"/>
</dbReference>
<evidence type="ECO:0000313" key="7">
    <source>
        <dbReference type="EMBL" id="MFC0204633.1"/>
    </source>
</evidence>
<reference evidence="7 8" key="1">
    <citation type="submission" date="2024-09" db="EMBL/GenBank/DDBJ databases">
        <authorList>
            <person name="Sun Q."/>
            <person name="Mori K."/>
        </authorList>
    </citation>
    <scope>NUCLEOTIDE SEQUENCE [LARGE SCALE GENOMIC DNA]</scope>
    <source>
        <strain evidence="7 8">CCM 7706</strain>
    </source>
</reference>
<dbReference type="Gene3D" id="2.60.120.330">
    <property type="entry name" value="B-lactam Antibiotic, Isopenicillin N Synthase, Chain"/>
    <property type="match status" value="1"/>
</dbReference>
<dbReference type="RefSeq" id="WP_379487391.1">
    <property type="nucleotide sequence ID" value="NZ_JBHLWK010000012.1"/>
</dbReference>
<keyword evidence="7" id="KW-0223">Dioxygenase</keyword>
<dbReference type="Proteomes" id="UP001589798">
    <property type="component" value="Unassembled WGS sequence"/>
</dbReference>
<keyword evidence="3 5" id="KW-0560">Oxidoreductase</keyword>
<dbReference type="PRINTS" id="PR00682">
    <property type="entry name" value="IPNSYNTHASE"/>
</dbReference>
<comment type="caution">
    <text evidence="7">The sequence shown here is derived from an EMBL/GenBank/DDBJ whole genome shotgun (WGS) entry which is preliminary data.</text>
</comment>
<accession>A0ABV6CV75</accession>
<dbReference type="InterPro" id="IPR027443">
    <property type="entry name" value="IPNS-like_sf"/>
</dbReference>
<name>A0ABV6CV75_9SPHN</name>
<keyword evidence="4 5" id="KW-0408">Iron</keyword>
<proteinExistence type="inferred from homology"/>
<feature type="domain" description="Fe2OG dioxygenase" evidence="6">
    <location>
        <begin position="181"/>
        <end position="284"/>
    </location>
</feature>
<evidence type="ECO:0000256" key="5">
    <source>
        <dbReference type="RuleBase" id="RU003682"/>
    </source>
</evidence>
<dbReference type="PANTHER" id="PTHR10209">
    <property type="entry name" value="OXIDOREDUCTASE, 2OG-FE II OXYGENASE FAMILY PROTEIN"/>
    <property type="match status" value="1"/>
</dbReference>
<sequence length="322" mass="35030">MIVYEPPRAAERIAQVDLTGSFDDPAERDRVAREIHRALRETGFFYVTGHGVPPALMDAQIAQARAFFAQDAADKDAVSVTRSPCRRGYEATGRQVLDAGSAADFKESFMLARDLPAQHPWVVAGVPMQGANQWPAGLPGFRAQMEAYQAEMIRLGRHLMACLARSVDLAADWFDAGLAEPQCGVRLLSYPPQPQDAGGNLLGAGAHTDWGSITILLQDDMAGLEVRNADGDWILATPIPGSFVINVGQMVERFTGGLYKANLHRVRNNHAARARHSVATFFELEPLYRMETAPTCRAGAESGPARTIGEHLEDMARASYAA</sequence>
<organism evidence="7 8">
    <name type="scientific">Novosphingobium soli</name>
    <dbReference type="NCBI Taxonomy" id="574956"/>
    <lineage>
        <taxon>Bacteria</taxon>
        <taxon>Pseudomonadati</taxon>
        <taxon>Pseudomonadota</taxon>
        <taxon>Alphaproteobacteria</taxon>
        <taxon>Sphingomonadales</taxon>
        <taxon>Sphingomonadaceae</taxon>
        <taxon>Novosphingobium</taxon>
    </lineage>
</organism>
<evidence type="ECO:0000256" key="4">
    <source>
        <dbReference type="ARBA" id="ARBA00023004"/>
    </source>
</evidence>
<dbReference type="Pfam" id="PF03171">
    <property type="entry name" value="2OG-FeII_Oxy"/>
    <property type="match status" value="1"/>
</dbReference>
<dbReference type="InterPro" id="IPR044861">
    <property type="entry name" value="IPNS-like_FE2OG_OXY"/>
</dbReference>
<evidence type="ECO:0000256" key="2">
    <source>
        <dbReference type="ARBA" id="ARBA00022723"/>
    </source>
</evidence>
<dbReference type="EMBL" id="JBHLWK010000012">
    <property type="protein sequence ID" value="MFC0204633.1"/>
    <property type="molecule type" value="Genomic_DNA"/>
</dbReference>
<evidence type="ECO:0000259" key="6">
    <source>
        <dbReference type="PROSITE" id="PS51471"/>
    </source>
</evidence>
<dbReference type="PANTHER" id="PTHR10209:SF881">
    <property type="entry name" value="FI07970P-RELATED"/>
    <property type="match status" value="1"/>
</dbReference>
<dbReference type="Pfam" id="PF14226">
    <property type="entry name" value="DIOX_N"/>
    <property type="match status" value="1"/>
</dbReference>
<evidence type="ECO:0000256" key="3">
    <source>
        <dbReference type="ARBA" id="ARBA00023002"/>
    </source>
</evidence>
<evidence type="ECO:0000256" key="1">
    <source>
        <dbReference type="ARBA" id="ARBA00008056"/>
    </source>
</evidence>
<evidence type="ECO:0000313" key="8">
    <source>
        <dbReference type="Proteomes" id="UP001589798"/>
    </source>
</evidence>